<dbReference type="Gene3D" id="1.10.8.10">
    <property type="entry name" value="DNA helicase RuvA subunit, C-terminal domain"/>
    <property type="match status" value="1"/>
</dbReference>
<keyword evidence="2 6" id="KW-0227">DNA damage</keyword>
<keyword evidence="9" id="KW-1185">Reference proteome</keyword>
<evidence type="ECO:0000313" key="9">
    <source>
        <dbReference type="Proteomes" id="UP000653127"/>
    </source>
</evidence>
<dbReference type="EMBL" id="JACRST010000013">
    <property type="protein sequence ID" value="MBC8547076.1"/>
    <property type="molecule type" value="Genomic_DNA"/>
</dbReference>
<dbReference type="SUPFAM" id="SSF50249">
    <property type="entry name" value="Nucleic acid-binding proteins"/>
    <property type="match status" value="1"/>
</dbReference>
<keyword evidence="1 6" id="KW-0963">Cytoplasm</keyword>
<dbReference type="AlphaFoldDB" id="A0A926DZN8"/>
<dbReference type="GO" id="GO:0009379">
    <property type="term" value="C:Holliday junction helicase complex"/>
    <property type="evidence" value="ECO:0007669"/>
    <property type="project" value="InterPro"/>
</dbReference>
<accession>A0A926DZN8</accession>
<comment type="function">
    <text evidence="6">The RuvA-RuvB-RuvC complex processes Holliday junction (HJ) DNA during genetic recombination and DNA repair, while the RuvA-RuvB complex plays an important role in the rescue of blocked DNA replication forks via replication fork reversal (RFR). RuvA specifically binds to HJ cruciform DNA, conferring on it an open structure. The RuvB hexamer acts as an ATP-dependent pump, pulling dsDNA into and through the RuvAB complex. HJ branch migration allows RuvC to scan DNA until it finds its consensus sequence, where it cleaves and resolves the cruciform DNA.</text>
</comment>
<evidence type="ECO:0000313" key="8">
    <source>
        <dbReference type="EMBL" id="MBC8547076.1"/>
    </source>
</evidence>
<keyword evidence="3 6" id="KW-0238">DNA-binding</keyword>
<feature type="domain" description="Helix-hairpin-helix DNA-binding motif class 1" evidence="7">
    <location>
        <begin position="108"/>
        <end position="127"/>
    </location>
</feature>
<keyword evidence="5 6" id="KW-0234">DNA repair</keyword>
<dbReference type="InterPro" id="IPR012340">
    <property type="entry name" value="NA-bd_OB-fold"/>
</dbReference>
<dbReference type="RefSeq" id="WP_249283149.1">
    <property type="nucleotide sequence ID" value="NZ_JACRST010000013.1"/>
</dbReference>
<dbReference type="NCBIfam" id="TIGR00084">
    <property type="entry name" value="ruvA"/>
    <property type="match status" value="1"/>
</dbReference>
<dbReference type="GO" id="GO:0000400">
    <property type="term" value="F:four-way junction DNA binding"/>
    <property type="evidence" value="ECO:0007669"/>
    <property type="project" value="UniProtKB-UniRule"/>
</dbReference>
<dbReference type="InterPro" id="IPR013849">
    <property type="entry name" value="DNA_helicase_Holl-junc_RuvA_I"/>
</dbReference>
<dbReference type="GO" id="GO:0005524">
    <property type="term" value="F:ATP binding"/>
    <property type="evidence" value="ECO:0007669"/>
    <property type="project" value="InterPro"/>
</dbReference>
<comment type="subunit">
    <text evidence="6">Homotetramer. Forms an RuvA(8)-RuvB(12)-Holliday junction (HJ) complex. HJ DNA is sandwiched between 2 RuvA tetramers; dsDNA enters through RuvA and exits via RuvB. An RuvB hexamer assembles on each DNA strand where it exits the tetramer. Each RuvB hexamer is contacted by two RuvA subunits (via domain III) on 2 adjacent RuvB subunits; this complex drives branch migration. In the full resolvosome a probable DNA-RuvA(4)-RuvB(12)-RuvC(2) complex forms which resolves the HJ.</text>
</comment>
<dbReference type="Pfam" id="PF14520">
    <property type="entry name" value="HHH_5"/>
    <property type="match status" value="1"/>
</dbReference>
<dbReference type="Proteomes" id="UP000653127">
    <property type="component" value="Unassembled WGS sequence"/>
</dbReference>
<dbReference type="SUPFAM" id="SSF46929">
    <property type="entry name" value="DNA helicase RuvA subunit, C-terminal domain"/>
    <property type="match status" value="1"/>
</dbReference>
<dbReference type="GO" id="GO:0009378">
    <property type="term" value="F:four-way junction helicase activity"/>
    <property type="evidence" value="ECO:0007669"/>
    <property type="project" value="InterPro"/>
</dbReference>
<comment type="domain">
    <text evidence="6">Has three domains with a flexible linker between the domains II and III and assumes an 'L' shape. Domain III is highly mobile and contacts RuvB.</text>
</comment>
<feature type="region of interest" description="Domain I" evidence="6">
    <location>
        <begin position="1"/>
        <end position="64"/>
    </location>
</feature>
<dbReference type="InterPro" id="IPR010994">
    <property type="entry name" value="RuvA_2-like"/>
</dbReference>
<dbReference type="InterPro" id="IPR000085">
    <property type="entry name" value="RuvA"/>
</dbReference>
<dbReference type="Pfam" id="PF07499">
    <property type="entry name" value="RuvA_C"/>
    <property type="match status" value="1"/>
</dbReference>
<comment type="subcellular location">
    <subcellularLocation>
        <location evidence="6">Cytoplasm</location>
    </subcellularLocation>
</comment>
<dbReference type="InterPro" id="IPR011114">
    <property type="entry name" value="RuvA_C"/>
</dbReference>
<dbReference type="InterPro" id="IPR036267">
    <property type="entry name" value="RuvA_C_sf"/>
</dbReference>
<evidence type="ECO:0000256" key="6">
    <source>
        <dbReference type="HAMAP-Rule" id="MF_00031"/>
    </source>
</evidence>
<dbReference type="GO" id="GO:0006310">
    <property type="term" value="P:DNA recombination"/>
    <property type="evidence" value="ECO:0007669"/>
    <property type="project" value="UniProtKB-UniRule"/>
</dbReference>
<dbReference type="Pfam" id="PF01330">
    <property type="entry name" value="RuvA_N"/>
    <property type="match status" value="1"/>
</dbReference>
<dbReference type="HAMAP" id="MF_00031">
    <property type="entry name" value="DNA_HJ_migration_RuvA"/>
    <property type="match status" value="1"/>
</dbReference>
<comment type="similarity">
    <text evidence="6">Belongs to the RuvA family.</text>
</comment>
<name>A0A926DZN8_9FIRM</name>
<dbReference type="Gene3D" id="1.10.150.20">
    <property type="entry name" value="5' to 3' exonuclease, C-terminal subdomain"/>
    <property type="match status" value="1"/>
</dbReference>
<gene>
    <name evidence="6 8" type="primary">ruvA</name>
    <name evidence="8" type="ORF">H8711_09050</name>
</gene>
<organism evidence="8 9">
    <name type="scientific">Ligaoa zhengdingensis</name>
    <dbReference type="NCBI Taxonomy" id="2763658"/>
    <lineage>
        <taxon>Bacteria</taxon>
        <taxon>Bacillati</taxon>
        <taxon>Bacillota</taxon>
        <taxon>Clostridia</taxon>
        <taxon>Eubacteriales</taxon>
        <taxon>Oscillospiraceae</taxon>
        <taxon>Ligaoa</taxon>
    </lineage>
</organism>
<dbReference type="InterPro" id="IPR003583">
    <property type="entry name" value="Hlx-hairpin-Hlx_DNA-bd_motif"/>
</dbReference>
<dbReference type="SMART" id="SM00278">
    <property type="entry name" value="HhH1"/>
    <property type="match status" value="2"/>
</dbReference>
<dbReference type="GO" id="GO:0005737">
    <property type="term" value="C:cytoplasm"/>
    <property type="evidence" value="ECO:0007669"/>
    <property type="project" value="UniProtKB-SubCell"/>
</dbReference>
<evidence type="ECO:0000256" key="2">
    <source>
        <dbReference type="ARBA" id="ARBA00022763"/>
    </source>
</evidence>
<reference evidence="8" key="1">
    <citation type="submission" date="2020-08" db="EMBL/GenBank/DDBJ databases">
        <title>Genome public.</title>
        <authorList>
            <person name="Liu C."/>
            <person name="Sun Q."/>
        </authorList>
    </citation>
    <scope>NUCLEOTIDE SEQUENCE</scope>
    <source>
        <strain evidence="8">NSJ-31</strain>
    </source>
</reference>
<feature type="domain" description="Helix-hairpin-helix DNA-binding motif class 1" evidence="7">
    <location>
        <begin position="73"/>
        <end position="92"/>
    </location>
</feature>
<feature type="region of interest" description="Domain III" evidence="6">
    <location>
        <begin position="150"/>
        <end position="200"/>
    </location>
</feature>
<keyword evidence="4 6" id="KW-0233">DNA recombination</keyword>
<proteinExistence type="inferred from homology"/>
<dbReference type="GO" id="GO:0048476">
    <property type="term" value="C:Holliday junction resolvase complex"/>
    <property type="evidence" value="ECO:0007669"/>
    <property type="project" value="UniProtKB-UniRule"/>
</dbReference>
<dbReference type="GO" id="GO:0006281">
    <property type="term" value="P:DNA repair"/>
    <property type="evidence" value="ECO:0007669"/>
    <property type="project" value="UniProtKB-UniRule"/>
</dbReference>
<evidence type="ECO:0000256" key="5">
    <source>
        <dbReference type="ARBA" id="ARBA00023204"/>
    </source>
</evidence>
<evidence type="ECO:0000256" key="4">
    <source>
        <dbReference type="ARBA" id="ARBA00023172"/>
    </source>
</evidence>
<dbReference type="SUPFAM" id="SSF47781">
    <property type="entry name" value="RuvA domain 2-like"/>
    <property type="match status" value="1"/>
</dbReference>
<evidence type="ECO:0000256" key="3">
    <source>
        <dbReference type="ARBA" id="ARBA00023125"/>
    </source>
</evidence>
<comment type="caution">
    <text evidence="8">The sequence shown here is derived from an EMBL/GenBank/DDBJ whole genome shotgun (WGS) entry which is preliminary data.</text>
</comment>
<sequence length="200" mass="20832">MIYRLRGKLIHTAPNLAVVECGGVGYACKTTTSTLSALPKQGGEAQLYTYLHITDSALDLFGFATELELGFFKMMITVSGVGPKVALAILSDLTPDRLALCIASGDHKTLTRSPGVGNKLAQRIVLELKDKVADAEFGLSAPEGITAAEIGSGNLAEAAAALESLGYARAEAAQALAKLDPALPVEELIKGGLKRLAIVP</sequence>
<dbReference type="Gene3D" id="2.40.50.140">
    <property type="entry name" value="Nucleic acid-binding proteins"/>
    <property type="match status" value="1"/>
</dbReference>
<protein>
    <recommendedName>
        <fullName evidence="6">Holliday junction branch migration complex subunit RuvA</fullName>
    </recommendedName>
</protein>
<evidence type="ECO:0000256" key="1">
    <source>
        <dbReference type="ARBA" id="ARBA00022490"/>
    </source>
</evidence>
<evidence type="ECO:0000259" key="7">
    <source>
        <dbReference type="SMART" id="SM00278"/>
    </source>
</evidence>
<comment type="caution">
    <text evidence="6">Lacks conserved residue(s) required for the propagation of feature annotation.</text>
</comment>